<evidence type="ECO:0000313" key="3">
    <source>
        <dbReference type="EMBL" id="RAR77177.1"/>
    </source>
</evidence>
<feature type="region of interest" description="Disordered" evidence="1">
    <location>
        <begin position="136"/>
        <end position="161"/>
    </location>
</feature>
<keyword evidence="2" id="KW-0732">Signal</keyword>
<dbReference type="RefSeq" id="WP_111879702.1">
    <property type="nucleotide sequence ID" value="NZ_CBCSGC010000127.1"/>
</dbReference>
<comment type="caution">
    <text evidence="3">The sequence shown here is derived from an EMBL/GenBank/DDBJ whole genome shotgun (WGS) entry which is preliminary data.</text>
</comment>
<reference evidence="3 4" key="1">
    <citation type="submission" date="2018-06" db="EMBL/GenBank/DDBJ databases">
        <title>Genomic Encyclopedia of Archaeal and Bacterial Type Strains, Phase II (KMG-II): from individual species to whole genera.</title>
        <authorList>
            <person name="Goeker M."/>
        </authorList>
    </citation>
    <scope>NUCLEOTIDE SEQUENCE [LARGE SCALE GENOMIC DNA]</scope>
    <source>
        <strain evidence="3 4">CFPB 3232</strain>
    </source>
</reference>
<sequence length="161" mass="16578">MAAPRGTTALLALAGMLAACAAATGAPPAPAPAATSARQCITPAPADLQALREDRQRLVVVVKAFDPGEPAHGGLVVSLIAGDPPAPHELTRVAIHPLQPFKASQPQRSQRFLVSVAGFAHLLPEGRPVCLEVRSDAGPSAGQTRASRTDIAIERAPITRP</sequence>
<dbReference type="EMBL" id="QLTA01000039">
    <property type="protein sequence ID" value="RAR77177.1"/>
    <property type="molecule type" value="Genomic_DNA"/>
</dbReference>
<evidence type="ECO:0000313" key="4">
    <source>
        <dbReference type="Proteomes" id="UP000248856"/>
    </source>
</evidence>
<evidence type="ECO:0000256" key="1">
    <source>
        <dbReference type="SAM" id="MobiDB-lite"/>
    </source>
</evidence>
<proteinExistence type="predicted"/>
<keyword evidence="4" id="KW-1185">Reference proteome</keyword>
<evidence type="ECO:0000256" key="2">
    <source>
        <dbReference type="SAM" id="SignalP"/>
    </source>
</evidence>
<feature type="signal peptide" evidence="2">
    <location>
        <begin position="1"/>
        <end position="21"/>
    </location>
</feature>
<gene>
    <name evidence="3" type="ORF">AX018_103920</name>
</gene>
<dbReference type="OrthoDB" id="9181973at2"/>
<accession>A0A328Z2X3</accession>
<protein>
    <recommendedName>
        <fullName evidence="5">Lipoprotein</fullName>
    </recommendedName>
</protein>
<dbReference type="Proteomes" id="UP000248856">
    <property type="component" value="Unassembled WGS sequence"/>
</dbReference>
<dbReference type="AlphaFoldDB" id="A0A328Z2X3"/>
<feature type="chain" id="PRO_5016434961" description="Lipoprotein" evidence="2">
    <location>
        <begin position="22"/>
        <end position="161"/>
    </location>
</feature>
<dbReference type="PROSITE" id="PS51257">
    <property type="entry name" value="PROKAR_LIPOPROTEIN"/>
    <property type="match status" value="1"/>
</dbReference>
<organism evidence="3 4">
    <name type="scientific">Paracidovorax anthurii</name>
    <dbReference type="NCBI Taxonomy" id="78229"/>
    <lineage>
        <taxon>Bacteria</taxon>
        <taxon>Pseudomonadati</taxon>
        <taxon>Pseudomonadota</taxon>
        <taxon>Betaproteobacteria</taxon>
        <taxon>Burkholderiales</taxon>
        <taxon>Comamonadaceae</taxon>
        <taxon>Paracidovorax</taxon>
    </lineage>
</organism>
<name>A0A328Z2X3_9BURK</name>
<evidence type="ECO:0008006" key="5">
    <source>
        <dbReference type="Google" id="ProtNLM"/>
    </source>
</evidence>